<dbReference type="InterPro" id="IPR027417">
    <property type="entry name" value="P-loop_NTPase"/>
</dbReference>
<dbReference type="Gene3D" id="3.40.50.300">
    <property type="entry name" value="P-loop containing nucleotide triphosphate hydrolases"/>
    <property type="match status" value="1"/>
</dbReference>
<comment type="caution">
    <text evidence="1">The sequence shown here is derived from an EMBL/GenBank/DDBJ whole genome shotgun (WGS) entry which is preliminary data.</text>
</comment>
<dbReference type="AlphaFoldDB" id="A0A401JA66"/>
<proteinExistence type="predicted"/>
<evidence type="ECO:0000313" key="1">
    <source>
        <dbReference type="EMBL" id="GBL44548.1"/>
    </source>
</evidence>
<name>A0A401JA66_9PROT</name>
<dbReference type="EMBL" id="BGOW01000002">
    <property type="protein sequence ID" value="GBL44548.1"/>
    <property type="molecule type" value="Genomic_DNA"/>
</dbReference>
<evidence type="ECO:0000313" key="2">
    <source>
        <dbReference type="Proteomes" id="UP000286806"/>
    </source>
</evidence>
<dbReference type="Proteomes" id="UP000286806">
    <property type="component" value="Unassembled WGS sequence"/>
</dbReference>
<accession>A0A401JA66</accession>
<organism evidence="1 2">
    <name type="scientific">Sulfuriferula multivorans</name>
    <dbReference type="NCBI Taxonomy" id="1559896"/>
    <lineage>
        <taxon>Bacteria</taxon>
        <taxon>Pseudomonadati</taxon>
        <taxon>Pseudomonadota</taxon>
        <taxon>Betaproteobacteria</taxon>
        <taxon>Nitrosomonadales</taxon>
        <taxon>Sulfuricellaceae</taxon>
        <taxon>Sulfuriferula</taxon>
    </lineage>
</organism>
<evidence type="ECO:0008006" key="3">
    <source>
        <dbReference type="Google" id="ProtNLM"/>
    </source>
</evidence>
<keyword evidence="2" id="KW-1185">Reference proteome</keyword>
<protein>
    <recommendedName>
        <fullName evidence="3">ATP-binding cassette domain-containing protein</fullName>
    </recommendedName>
</protein>
<gene>
    <name evidence="1" type="ORF">SFMTTN_0345</name>
</gene>
<reference evidence="1 2" key="1">
    <citation type="journal article" date="2019" name="Front. Microbiol.">
        <title>Genomes of Neutrophilic Sulfur-Oxidizing Chemolithoautotrophs Representing 9 Proteobacterial Species From 8 Genera.</title>
        <authorList>
            <person name="Watanabe T."/>
            <person name="Kojima H."/>
            <person name="Umezawa K."/>
            <person name="Hori C."/>
            <person name="Takasuka T.E."/>
            <person name="Kato Y."/>
            <person name="Fukui M."/>
        </authorList>
    </citation>
    <scope>NUCLEOTIDE SEQUENCE [LARGE SCALE GENOMIC DNA]</scope>
    <source>
        <strain evidence="1 2">TTN</strain>
    </source>
</reference>
<sequence>MPLRVNLTALENIALIKQYHLNLSWTQASVDAQQLLDQCGHGDVAMKRDEDLTPTQRFAVKMARAMMLARPLLVIDRPAELLADTPYPKLLVTMLGSLANKLPDHQILDYDWNKPLYQGET</sequence>